<gene>
    <name evidence="3" type="ORF">SNAT2548_LOCUS262</name>
</gene>
<organism evidence="3 4">
    <name type="scientific">Symbiodinium natans</name>
    <dbReference type="NCBI Taxonomy" id="878477"/>
    <lineage>
        <taxon>Eukaryota</taxon>
        <taxon>Sar</taxon>
        <taxon>Alveolata</taxon>
        <taxon>Dinophyceae</taxon>
        <taxon>Suessiales</taxon>
        <taxon>Symbiodiniaceae</taxon>
        <taxon>Symbiodinium</taxon>
    </lineage>
</organism>
<keyword evidence="2" id="KW-0472">Membrane</keyword>
<accession>A0A812G8P5</accession>
<proteinExistence type="predicted"/>
<dbReference type="OrthoDB" id="407678at2759"/>
<keyword evidence="4" id="KW-1185">Reference proteome</keyword>
<name>A0A812G8P5_9DINO</name>
<dbReference type="EMBL" id="CAJNDS010000009">
    <property type="protein sequence ID" value="CAE6915505.1"/>
    <property type="molecule type" value="Genomic_DNA"/>
</dbReference>
<evidence type="ECO:0000313" key="4">
    <source>
        <dbReference type="Proteomes" id="UP000604046"/>
    </source>
</evidence>
<sequence length="526" mass="57508">MDYRRLQLSVLAESSVSSVWTNLWGPSEAEPVPDTLWLTKAHISSSGGDKVMPLLTAALDTEPQTAGAMQVTEKAQFQSELTVYYDCWQPGEARVELRLTLAADEEGNHSQEICLAWSKVCRLGFEGLVVRHGEFNEWPIFPRSDENDSSAPTPPLLDAEGILEDVTKLQLSSPGGAIRLQPPTVASSDDKLLKVDIRGAAVTMAQGDTFLEVGSEPTEFTVVYTCQGAGTADVELGLWRAVVTSAHAAQGMHLHWRKQCGEATYKFMDIFVKSDMNVTKVQAISRGRPMPGFEPPCRNQSKSSHPAVDAASPKSPSRTCGSQQPTLEVTAKESKSAIEMRVDPEGLVMPPALQHQPDVSFDQRIVKAFISRMPEQFARLGRSKVCPNCGDSLRAGQGVPKAASQTMMLKYICHKEGVSPIMVTIYVEGYKPIDFAWRKRCQEPKKPRIGRALTAPQAMTMAFLVCGLIGLVVCMVCLFCSSDSKEKEKLFLGRGSSKGGRNIEFGRVGPDSQRVGIGSDEEIVFH</sequence>
<keyword evidence="2" id="KW-0812">Transmembrane</keyword>
<feature type="compositionally biased region" description="Polar residues" evidence="1">
    <location>
        <begin position="314"/>
        <end position="327"/>
    </location>
</feature>
<feature type="transmembrane region" description="Helical" evidence="2">
    <location>
        <begin position="458"/>
        <end position="480"/>
    </location>
</feature>
<evidence type="ECO:0000313" key="3">
    <source>
        <dbReference type="EMBL" id="CAE6915505.1"/>
    </source>
</evidence>
<protein>
    <submittedName>
        <fullName evidence="3">Uncharacterized protein</fullName>
    </submittedName>
</protein>
<evidence type="ECO:0000256" key="2">
    <source>
        <dbReference type="SAM" id="Phobius"/>
    </source>
</evidence>
<dbReference type="AlphaFoldDB" id="A0A812G8P5"/>
<reference evidence="3" key="1">
    <citation type="submission" date="2021-02" db="EMBL/GenBank/DDBJ databases">
        <authorList>
            <person name="Dougan E. K."/>
            <person name="Rhodes N."/>
            <person name="Thang M."/>
            <person name="Chan C."/>
        </authorList>
    </citation>
    <scope>NUCLEOTIDE SEQUENCE</scope>
</reference>
<keyword evidence="2" id="KW-1133">Transmembrane helix</keyword>
<dbReference type="Proteomes" id="UP000604046">
    <property type="component" value="Unassembled WGS sequence"/>
</dbReference>
<comment type="caution">
    <text evidence="3">The sequence shown here is derived from an EMBL/GenBank/DDBJ whole genome shotgun (WGS) entry which is preliminary data.</text>
</comment>
<evidence type="ECO:0000256" key="1">
    <source>
        <dbReference type="SAM" id="MobiDB-lite"/>
    </source>
</evidence>
<feature type="region of interest" description="Disordered" evidence="1">
    <location>
        <begin position="286"/>
        <end position="327"/>
    </location>
</feature>